<protein>
    <submittedName>
        <fullName evidence="13">CSC1-like protein 2</fullName>
    </submittedName>
</protein>
<evidence type="ECO:0000256" key="8">
    <source>
        <dbReference type="SAM" id="Phobius"/>
    </source>
</evidence>
<gene>
    <name evidence="13" type="primary">LOC108679209</name>
</gene>
<dbReference type="Proteomes" id="UP000694843">
    <property type="component" value="Unplaced"/>
</dbReference>
<evidence type="ECO:0000259" key="11">
    <source>
        <dbReference type="Pfam" id="PF14703"/>
    </source>
</evidence>
<evidence type="ECO:0000313" key="12">
    <source>
        <dbReference type="Proteomes" id="UP000694843"/>
    </source>
</evidence>
<dbReference type="KEGG" id="hazt:108679209"/>
<accession>A0A979FVC5</accession>
<dbReference type="OMA" id="HCHHEER"/>
<feature type="transmembrane region" description="Helical" evidence="8">
    <location>
        <begin position="478"/>
        <end position="500"/>
    </location>
</feature>
<feature type="compositionally biased region" description="Polar residues" evidence="7">
    <location>
        <begin position="938"/>
        <end position="951"/>
    </location>
</feature>
<feature type="transmembrane region" description="Helical" evidence="8">
    <location>
        <begin position="750"/>
        <end position="773"/>
    </location>
</feature>
<evidence type="ECO:0000256" key="6">
    <source>
        <dbReference type="ARBA" id="ARBA00023136"/>
    </source>
</evidence>
<feature type="transmembrane region" description="Helical" evidence="8">
    <location>
        <begin position="561"/>
        <end position="587"/>
    </location>
</feature>
<feature type="domain" description="CSC1/OSCA1-like cytosolic" evidence="11">
    <location>
        <begin position="283"/>
        <end position="465"/>
    </location>
</feature>
<keyword evidence="5 8" id="KW-1133">Transmembrane helix</keyword>
<reference evidence="13" key="1">
    <citation type="submission" date="2025-08" db="UniProtKB">
        <authorList>
            <consortium name="RefSeq"/>
        </authorList>
    </citation>
    <scope>IDENTIFICATION</scope>
    <source>
        <tissue evidence="13">Whole organism</tissue>
    </source>
</reference>
<evidence type="ECO:0000256" key="7">
    <source>
        <dbReference type="SAM" id="MobiDB-lite"/>
    </source>
</evidence>
<evidence type="ECO:0000256" key="4">
    <source>
        <dbReference type="ARBA" id="ARBA00022692"/>
    </source>
</evidence>
<dbReference type="Pfam" id="PF02714">
    <property type="entry name" value="RSN1_7TM"/>
    <property type="match status" value="1"/>
</dbReference>
<dbReference type="RefSeq" id="XP_047740518.1">
    <property type="nucleotide sequence ID" value="XM_047884562.1"/>
</dbReference>
<evidence type="ECO:0000256" key="5">
    <source>
        <dbReference type="ARBA" id="ARBA00022989"/>
    </source>
</evidence>
<comment type="similarity">
    <text evidence="2">Belongs to the CSC1 (TC 1.A.17) family.</text>
</comment>
<dbReference type="InterPro" id="IPR027815">
    <property type="entry name" value="CSC1/OSCA1-like_cyt"/>
</dbReference>
<keyword evidence="4 8" id="KW-0812">Transmembrane</keyword>
<feature type="transmembrane region" description="Helical" evidence="8">
    <location>
        <begin position="232"/>
        <end position="250"/>
    </location>
</feature>
<feature type="compositionally biased region" description="Basic and acidic residues" evidence="7">
    <location>
        <begin position="928"/>
        <end position="937"/>
    </location>
</feature>
<feature type="compositionally biased region" description="Polar residues" evidence="7">
    <location>
        <begin position="885"/>
        <end position="911"/>
    </location>
</feature>
<proteinExistence type="inferred from homology"/>
<comment type="subcellular location">
    <subcellularLocation>
        <location evidence="1">Membrane</location>
        <topology evidence="1">Multi-pass membrane protein</topology>
    </subcellularLocation>
</comment>
<dbReference type="GO" id="GO:0005886">
    <property type="term" value="C:plasma membrane"/>
    <property type="evidence" value="ECO:0007669"/>
    <property type="project" value="TreeGrafter"/>
</dbReference>
<dbReference type="PANTHER" id="PTHR13018:SF5">
    <property type="entry name" value="RE44586P"/>
    <property type="match status" value="1"/>
</dbReference>
<feature type="transmembrane region" description="Helical" evidence="8">
    <location>
        <begin position="607"/>
        <end position="626"/>
    </location>
</feature>
<keyword evidence="3" id="KW-0813">Transport</keyword>
<feature type="compositionally biased region" description="Polar residues" evidence="7">
    <location>
        <begin position="958"/>
        <end position="967"/>
    </location>
</feature>
<dbReference type="Pfam" id="PF13967">
    <property type="entry name" value="RSN1_TM"/>
    <property type="match status" value="1"/>
</dbReference>
<sequence>MDDSSHELFPTGLPVTLFPTMWPPATPLESTESSTSVFTEDPVKCNQYVVKNKTHIIYGGYEGIPENLLINFIGWICLLSLFTILRKKAWNYGRLAIVQKYDNRKKGPLLGYSEYNVWTQLFYGADTEGNQPPSGSESDSYTSYDFNLRLDQGVLSWIPALFKIKDEHILRKSGCDAVHYLSFQRHMIVYVAVVCVICISVVLPINFQGTLEGAEKDFGHTTISNLSPTSPFMWVHITLAFLFLPLGIAFTRHHSRLLNINETTDLDPNAPPAEDEGANSSVSRTVMITHVPRRSCHKDTLLRHFQEAYPDVEVVDVQFAYGIKELILYDSQRELAHQAKLYCEGYEQDTGERLLMRPYKCGVVCGCCDMFGCPKVDALEYYSQLETCLEARVETEKVKALQRPTGVAFVTLDSRESAMKVMKDHKSVPCRCMGEPAGSSVSADLKPHNWIVRAAPSPSNIYWKNLSVTTRHWWAKAFIINAILFVVLFFLTTPAVIINSLDFVFLTDKLEQMSPVLSEFFPTLLLWTMAALMPVLVAYSDQFMSHWTRSAENHAVMRKTFCFLLFMVIILPSLGLTSAKALVEWIADPTTNSTYRWECVFLPDNGAFFVNYIITSAFIGTSLELIRFPELFMYIIRLALARSEAETASVRRAILYEFQFGVQYAWMLLIFAMTIIYSISCPLVTPFGLLYMIFKHFVDKYNIYFAYGPSRISKNIHATAVNFVMVSIVLLQLCLLFFSVVRQGINKPRSIYSLVLLCITLLIVITHLGFHWFKDLSPIDYKTSECDGRTDGDEATPGDSATTAASGDSPGPASSPRPRPESGIFVPDVLKISNSSASNGAATAASGCEEDRFFFGARTYGTGGETDFEPASGDAGLTVNRNEVLSSSDQPTHVPSSESSNDPVIHSSSTCEPHHRHQPPSVNCMNQREPKSRDAKKISSQPESKSTNEQNYRGIKTTPISSETNTGGEDVGPLPSLPKPPGNPRASMKTALLGKGQSILDVFAEDASDEPMRRKVILTEQGDLPV</sequence>
<feature type="domain" description="CSC1/OSCA1-like N-terminal transmembrane" evidence="10">
    <location>
        <begin position="150"/>
        <end position="244"/>
    </location>
</feature>
<feature type="domain" description="CSC1/OSCA1-like 7TM region" evidence="9">
    <location>
        <begin position="477"/>
        <end position="736"/>
    </location>
</feature>
<dbReference type="InterPro" id="IPR045122">
    <property type="entry name" value="Csc1-like"/>
</dbReference>
<feature type="transmembrane region" description="Helical" evidence="8">
    <location>
        <begin position="520"/>
        <end position="540"/>
    </location>
</feature>
<feature type="transmembrane region" description="Helical" evidence="8">
    <location>
        <begin position="187"/>
        <end position="207"/>
    </location>
</feature>
<evidence type="ECO:0000259" key="9">
    <source>
        <dbReference type="Pfam" id="PF02714"/>
    </source>
</evidence>
<dbReference type="InterPro" id="IPR003864">
    <property type="entry name" value="CSC1/OSCA1-like_7TM"/>
</dbReference>
<feature type="transmembrane region" description="Helical" evidence="8">
    <location>
        <begin position="716"/>
        <end position="738"/>
    </location>
</feature>
<name>A0A979FVC5_HYAAZ</name>
<dbReference type="CTD" id="35779"/>
<dbReference type="Pfam" id="PF14703">
    <property type="entry name" value="PHM7_cyt"/>
    <property type="match status" value="1"/>
</dbReference>
<dbReference type="GeneID" id="108679209"/>
<dbReference type="PANTHER" id="PTHR13018">
    <property type="entry name" value="PROBABLE MEMBRANE PROTEIN DUF221-RELATED"/>
    <property type="match status" value="1"/>
</dbReference>
<feature type="transmembrane region" description="Helical" evidence="8">
    <location>
        <begin position="68"/>
        <end position="85"/>
    </location>
</feature>
<evidence type="ECO:0000256" key="3">
    <source>
        <dbReference type="ARBA" id="ARBA00022448"/>
    </source>
</evidence>
<evidence type="ECO:0000256" key="1">
    <source>
        <dbReference type="ARBA" id="ARBA00004141"/>
    </source>
</evidence>
<evidence type="ECO:0000256" key="2">
    <source>
        <dbReference type="ARBA" id="ARBA00007779"/>
    </source>
</evidence>
<evidence type="ECO:0000259" key="10">
    <source>
        <dbReference type="Pfam" id="PF13967"/>
    </source>
</evidence>
<feature type="region of interest" description="Disordered" evidence="7">
    <location>
        <begin position="885"/>
        <end position="988"/>
    </location>
</feature>
<keyword evidence="6 8" id="KW-0472">Membrane</keyword>
<feature type="transmembrane region" description="Helical" evidence="8">
    <location>
        <begin position="664"/>
        <end position="694"/>
    </location>
</feature>
<keyword evidence="12" id="KW-1185">Reference proteome</keyword>
<feature type="compositionally biased region" description="Low complexity" evidence="7">
    <location>
        <begin position="804"/>
        <end position="816"/>
    </location>
</feature>
<organism evidence="12 13">
    <name type="scientific">Hyalella azteca</name>
    <name type="common">Amphipod</name>
    <dbReference type="NCBI Taxonomy" id="294128"/>
    <lineage>
        <taxon>Eukaryota</taxon>
        <taxon>Metazoa</taxon>
        <taxon>Ecdysozoa</taxon>
        <taxon>Arthropoda</taxon>
        <taxon>Crustacea</taxon>
        <taxon>Multicrustacea</taxon>
        <taxon>Malacostraca</taxon>
        <taxon>Eumalacostraca</taxon>
        <taxon>Peracarida</taxon>
        <taxon>Amphipoda</taxon>
        <taxon>Senticaudata</taxon>
        <taxon>Talitrida</taxon>
        <taxon>Talitroidea</taxon>
        <taxon>Hyalellidae</taxon>
        <taxon>Hyalella</taxon>
    </lineage>
</organism>
<feature type="region of interest" description="Disordered" evidence="7">
    <location>
        <begin position="787"/>
        <end position="824"/>
    </location>
</feature>
<evidence type="ECO:0000313" key="13">
    <source>
        <dbReference type="RefSeq" id="XP_047740518.1"/>
    </source>
</evidence>
<dbReference type="InterPro" id="IPR032880">
    <property type="entry name" value="CSC1/OSCA1-like_N"/>
</dbReference>
<dbReference type="GO" id="GO:0005227">
    <property type="term" value="F:calcium-activated cation channel activity"/>
    <property type="evidence" value="ECO:0007669"/>
    <property type="project" value="InterPro"/>
</dbReference>
<dbReference type="AlphaFoldDB" id="A0A979FVC5"/>
<dbReference type="OrthoDB" id="1689567at2759"/>